<gene>
    <name evidence="1" type="ORF">AAW00_11080</name>
</gene>
<dbReference type="STRING" id="1581420.AAW00_11080"/>
<evidence type="ECO:0000313" key="2">
    <source>
        <dbReference type="Proteomes" id="UP000053464"/>
    </source>
</evidence>
<proteinExistence type="predicted"/>
<protein>
    <recommendedName>
        <fullName evidence="3">DNA-binding protein</fullName>
    </recommendedName>
</protein>
<dbReference type="Proteomes" id="UP000053464">
    <property type="component" value="Unassembled WGS sequence"/>
</dbReference>
<dbReference type="EMBL" id="LBHB01000002">
    <property type="protein sequence ID" value="KLE34700.1"/>
    <property type="molecule type" value="Genomic_DNA"/>
</dbReference>
<keyword evidence="2" id="KW-1185">Reference proteome</keyword>
<dbReference type="PATRIC" id="fig|1581420.6.peg.2269"/>
<comment type="caution">
    <text evidence="1">The sequence shown here is derived from an EMBL/GenBank/DDBJ whole genome shotgun (WGS) entry which is preliminary data.</text>
</comment>
<accession>A0A0G9MVH2</accession>
<name>A0A0G9MVH2_9SPHN</name>
<evidence type="ECO:0008006" key="3">
    <source>
        <dbReference type="Google" id="ProtNLM"/>
    </source>
</evidence>
<reference evidence="1 2" key="1">
    <citation type="submission" date="2015-04" db="EMBL/GenBank/DDBJ databases">
        <title>The draft genome sequence of Erythrobacter luteus KA37.</title>
        <authorList>
            <person name="Zhuang L."/>
            <person name="Liu Y."/>
            <person name="Shao Z."/>
        </authorList>
    </citation>
    <scope>NUCLEOTIDE SEQUENCE [LARGE SCALE GENOMIC DNA]</scope>
    <source>
        <strain evidence="1 2">KA37</strain>
    </source>
</reference>
<dbReference type="AlphaFoldDB" id="A0A0G9MVH2"/>
<dbReference type="OrthoDB" id="8443793at2"/>
<dbReference type="Pfam" id="PF02620">
    <property type="entry name" value="YceD"/>
    <property type="match status" value="1"/>
</dbReference>
<dbReference type="InterPro" id="IPR003772">
    <property type="entry name" value="YceD"/>
</dbReference>
<organism evidence="1 2">
    <name type="scientific">Aurantiacibacter luteus</name>
    <dbReference type="NCBI Taxonomy" id="1581420"/>
    <lineage>
        <taxon>Bacteria</taxon>
        <taxon>Pseudomonadati</taxon>
        <taxon>Pseudomonadota</taxon>
        <taxon>Alphaproteobacteria</taxon>
        <taxon>Sphingomonadales</taxon>
        <taxon>Erythrobacteraceae</taxon>
        <taxon>Aurantiacibacter</taxon>
    </lineage>
</organism>
<sequence>MIDLRSIGDAPVELTASEVERAALARRFGLVAIDRLEARVELVPDGDAVEASGTLDAAIVQSCAVSGNDLPVTIHEPFTVRFVPMSDAPAAFDEEIELEEDELDEVEFKGTAFDLGEAVAQSLVLAIDPFAVGPDADEARRRHGLMEEGAAGPLAEALKGLRLD</sequence>
<evidence type="ECO:0000313" key="1">
    <source>
        <dbReference type="EMBL" id="KLE34700.1"/>
    </source>
</evidence>